<name>A0A4P7NKA2_PYROR</name>
<evidence type="ECO:0000313" key="2">
    <source>
        <dbReference type="EMBL" id="QBZ62514.1"/>
    </source>
</evidence>
<evidence type="ECO:0000313" key="3">
    <source>
        <dbReference type="Proteomes" id="UP000294847"/>
    </source>
</evidence>
<sequence length="201" mass="22815">MQWYAWFYFIEYRHHSRSAHHFETTTQKSCSWCRRKLTDAGPHLVFSHSGQGKQKRPGQRGGSPRLANIVPKNSNASFSSSISSSRVPREVETSTEDPCTMVDKGCEDINVKAEMARQDEASIVHVAYHRVGHPFLVTSTYSVPKFDQRSARTLCNVRGTPLEHASKKGAMMRGPPLQEKREHKPNKVATNIYCTNGLERR</sequence>
<organism evidence="2 3">
    <name type="scientific">Pyricularia oryzae</name>
    <name type="common">Rice blast fungus</name>
    <name type="synonym">Magnaporthe oryzae</name>
    <dbReference type="NCBI Taxonomy" id="318829"/>
    <lineage>
        <taxon>Eukaryota</taxon>
        <taxon>Fungi</taxon>
        <taxon>Dikarya</taxon>
        <taxon>Ascomycota</taxon>
        <taxon>Pezizomycotina</taxon>
        <taxon>Sordariomycetes</taxon>
        <taxon>Sordariomycetidae</taxon>
        <taxon>Magnaporthales</taxon>
        <taxon>Pyriculariaceae</taxon>
        <taxon>Pyricularia</taxon>
    </lineage>
</organism>
<proteinExistence type="predicted"/>
<gene>
    <name evidence="2" type="ORF">PoMZ_11396</name>
</gene>
<dbReference type="AlphaFoldDB" id="A0A4P7NKA2"/>
<protein>
    <submittedName>
        <fullName evidence="2">Uncharacterized protein</fullName>
    </submittedName>
</protein>
<reference evidence="2 3" key="1">
    <citation type="journal article" date="2019" name="Mol. Biol. Evol.">
        <title>Blast fungal genomes show frequent chromosomal changes, gene gains and losses, and effector gene turnover.</title>
        <authorList>
            <person name="Gomez Luciano L.B."/>
            <person name="Jason Tsai I."/>
            <person name="Chuma I."/>
            <person name="Tosa Y."/>
            <person name="Chen Y.H."/>
            <person name="Li J.Y."/>
            <person name="Li M.Y."/>
            <person name="Jade Lu M.Y."/>
            <person name="Nakayashiki H."/>
            <person name="Li W.H."/>
        </authorList>
    </citation>
    <scope>NUCLEOTIDE SEQUENCE [LARGE SCALE GENOMIC DNA]</scope>
    <source>
        <strain evidence="2">MZ5-1-6</strain>
    </source>
</reference>
<accession>A0A4P7NKA2</accession>
<dbReference type="EMBL" id="CP034208">
    <property type="protein sequence ID" value="QBZ62514.1"/>
    <property type="molecule type" value="Genomic_DNA"/>
</dbReference>
<feature type="region of interest" description="Disordered" evidence="1">
    <location>
        <begin position="44"/>
        <end position="98"/>
    </location>
</feature>
<feature type="compositionally biased region" description="Low complexity" evidence="1">
    <location>
        <begin position="74"/>
        <end position="85"/>
    </location>
</feature>
<evidence type="ECO:0000256" key="1">
    <source>
        <dbReference type="SAM" id="MobiDB-lite"/>
    </source>
</evidence>
<dbReference type="Proteomes" id="UP000294847">
    <property type="component" value="Chromosome 5"/>
</dbReference>